<evidence type="ECO:0000313" key="1">
    <source>
        <dbReference type="EMBL" id="RDX39803.1"/>
    </source>
</evidence>
<sequence length="63" mass="6727">MKVVPVPVRDDNYAYLLIDEATNKAAAVDPYDVPKVQAAAEKAGVQIVAGITTHHHFDHSGGN</sequence>
<dbReference type="InterPro" id="IPR036866">
    <property type="entry name" value="RibonucZ/Hydroxyglut_hydro"/>
</dbReference>
<dbReference type="PANTHER" id="PTHR11935:SF94">
    <property type="entry name" value="TENZING NORGAY, ISOFORM C"/>
    <property type="match status" value="1"/>
</dbReference>
<proteinExistence type="predicted"/>
<dbReference type="STRING" id="139420.A0A371CHQ3"/>
<feature type="non-terminal residue" evidence="1">
    <location>
        <position position="63"/>
    </location>
</feature>
<dbReference type="Proteomes" id="UP000256964">
    <property type="component" value="Unassembled WGS sequence"/>
</dbReference>
<accession>A0A371CHQ3</accession>
<dbReference type="AlphaFoldDB" id="A0A371CHQ3"/>
<reference evidence="1 2" key="1">
    <citation type="journal article" date="2018" name="Biotechnol. Biofuels">
        <title>Integrative visual omics of the white-rot fungus Polyporus brumalis exposes the biotechnological potential of its oxidative enzymes for delignifying raw plant biomass.</title>
        <authorList>
            <person name="Miyauchi S."/>
            <person name="Rancon A."/>
            <person name="Drula E."/>
            <person name="Hage H."/>
            <person name="Chaduli D."/>
            <person name="Favel A."/>
            <person name="Grisel S."/>
            <person name="Henrissat B."/>
            <person name="Herpoel-Gimbert I."/>
            <person name="Ruiz-Duenas F.J."/>
            <person name="Chevret D."/>
            <person name="Hainaut M."/>
            <person name="Lin J."/>
            <person name="Wang M."/>
            <person name="Pangilinan J."/>
            <person name="Lipzen A."/>
            <person name="Lesage-Meessen L."/>
            <person name="Navarro D."/>
            <person name="Riley R."/>
            <person name="Grigoriev I.V."/>
            <person name="Zhou S."/>
            <person name="Raouche S."/>
            <person name="Rosso M.N."/>
        </authorList>
    </citation>
    <scope>NUCLEOTIDE SEQUENCE [LARGE SCALE GENOMIC DNA]</scope>
    <source>
        <strain evidence="1 2">BRFM 1820</strain>
    </source>
</reference>
<dbReference type="PANTHER" id="PTHR11935">
    <property type="entry name" value="BETA LACTAMASE DOMAIN"/>
    <property type="match status" value="1"/>
</dbReference>
<gene>
    <name evidence="1" type="ORF">OH76DRAFT_1320386</name>
</gene>
<keyword evidence="2" id="KW-1185">Reference proteome</keyword>
<dbReference type="EMBL" id="KZ857644">
    <property type="protein sequence ID" value="RDX39803.1"/>
    <property type="molecule type" value="Genomic_DNA"/>
</dbReference>
<name>A0A371CHQ3_9APHY</name>
<protein>
    <submittedName>
        <fullName evidence="1">Metallo-hydrolase/oxidoreductase</fullName>
    </submittedName>
</protein>
<evidence type="ECO:0000313" key="2">
    <source>
        <dbReference type="Proteomes" id="UP000256964"/>
    </source>
</evidence>
<dbReference type="SUPFAM" id="SSF56281">
    <property type="entry name" value="Metallo-hydrolase/oxidoreductase"/>
    <property type="match status" value="1"/>
</dbReference>
<dbReference type="Gene3D" id="3.60.15.10">
    <property type="entry name" value="Ribonuclease Z/Hydroxyacylglutathione hydrolase-like"/>
    <property type="match status" value="1"/>
</dbReference>
<dbReference type="GO" id="GO:0004416">
    <property type="term" value="F:hydroxyacylglutathione hydrolase activity"/>
    <property type="evidence" value="ECO:0007669"/>
    <property type="project" value="TreeGrafter"/>
</dbReference>
<organism evidence="1 2">
    <name type="scientific">Lentinus brumalis</name>
    <dbReference type="NCBI Taxonomy" id="2498619"/>
    <lineage>
        <taxon>Eukaryota</taxon>
        <taxon>Fungi</taxon>
        <taxon>Dikarya</taxon>
        <taxon>Basidiomycota</taxon>
        <taxon>Agaricomycotina</taxon>
        <taxon>Agaricomycetes</taxon>
        <taxon>Polyporales</taxon>
        <taxon>Polyporaceae</taxon>
        <taxon>Lentinus</taxon>
    </lineage>
</organism>